<dbReference type="GO" id="GO:0005886">
    <property type="term" value="C:plasma membrane"/>
    <property type="evidence" value="ECO:0007669"/>
    <property type="project" value="UniProtKB-SubCell"/>
</dbReference>
<feature type="transmembrane region" description="Helical" evidence="9">
    <location>
        <begin position="12"/>
        <end position="42"/>
    </location>
</feature>
<evidence type="ECO:0000256" key="8">
    <source>
        <dbReference type="ARBA" id="ARBA00023136"/>
    </source>
</evidence>
<keyword evidence="4 9" id="KW-0762">Sugar transport</keyword>
<comment type="subcellular location">
    <subcellularLocation>
        <location evidence="9">Cell membrane</location>
        <topology evidence="9">Multi-pass membrane protein</topology>
    </subcellularLocation>
    <subcellularLocation>
        <location evidence="1">Endomembrane system</location>
        <topology evidence="1">Multi-pass membrane protein</topology>
    </subcellularLocation>
</comment>
<dbReference type="Gene3D" id="1.20.1280.290">
    <property type="match status" value="2"/>
</dbReference>
<comment type="similarity">
    <text evidence="2 9">Belongs to the SWEET sugar transporter family.</text>
</comment>
<protein>
    <recommendedName>
        <fullName evidence="9">Bidirectional sugar transporter SWEET</fullName>
    </recommendedName>
</protein>
<dbReference type="PANTHER" id="PTHR10791:SF120">
    <property type="entry name" value="BIDIRECTIONAL SUGAR TRANSPORTER SWEET17"/>
    <property type="match status" value="1"/>
</dbReference>
<evidence type="ECO:0000256" key="6">
    <source>
        <dbReference type="ARBA" id="ARBA00022737"/>
    </source>
</evidence>
<accession>A0A6G6FQL3</accession>
<feature type="transmembrane region" description="Helical" evidence="9">
    <location>
        <begin position="180"/>
        <end position="202"/>
    </location>
</feature>
<dbReference type="GO" id="GO:0051119">
    <property type="term" value="F:sugar transmembrane transporter activity"/>
    <property type="evidence" value="ECO:0007669"/>
    <property type="project" value="InterPro"/>
</dbReference>
<feature type="transmembrane region" description="Helical" evidence="9">
    <location>
        <begin position="208"/>
        <end position="229"/>
    </location>
</feature>
<keyword evidence="6" id="KW-0677">Repeat</keyword>
<feature type="transmembrane region" description="Helical" evidence="9">
    <location>
        <begin position="147"/>
        <end position="168"/>
    </location>
</feature>
<dbReference type="GO" id="GO:0012505">
    <property type="term" value="C:endomembrane system"/>
    <property type="evidence" value="ECO:0007669"/>
    <property type="project" value="UniProtKB-SubCell"/>
</dbReference>
<feature type="transmembrane region" description="Helical" evidence="9">
    <location>
        <begin position="86"/>
        <end position="108"/>
    </location>
</feature>
<dbReference type="FunFam" id="1.20.1280.290:FF:000001">
    <property type="entry name" value="Bidirectional sugar transporter SWEET"/>
    <property type="match status" value="1"/>
</dbReference>
<evidence type="ECO:0000256" key="3">
    <source>
        <dbReference type="ARBA" id="ARBA00022448"/>
    </source>
</evidence>
<evidence type="ECO:0000256" key="4">
    <source>
        <dbReference type="ARBA" id="ARBA00022597"/>
    </source>
</evidence>
<dbReference type="InterPro" id="IPR004316">
    <property type="entry name" value="SWEET_rpt"/>
</dbReference>
<evidence type="ECO:0000313" key="10">
    <source>
        <dbReference type="EMBL" id="QIE48606.1"/>
    </source>
</evidence>
<keyword evidence="7 9" id="KW-1133">Transmembrane helix</keyword>
<dbReference type="InterPro" id="IPR047664">
    <property type="entry name" value="SWEET"/>
</dbReference>
<gene>
    <name evidence="10" type="primary">SWEET17</name>
</gene>
<organism evidence="10">
    <name type="scientific">Jasminum sambac</name>
    <dbReference type="NCBI Taxonomy" id="660624"/>
    <lineage>
        <taxon>Eukaryota</taxon>
        <taxon>Viridiplantae</taxon>
        <taxon>Streptophyta</taxon>
        <taxon>Embryophyta</taxon>
        <taxon>Tracheophyta</taxon>
        <taxon>Spermatophyta</taxon>
        <taxon>Magnoliopsida</taxon>
        <taxon>eudicotyledons</taxon>
        <taxon>Gunneridae</taxon>
        <taxon>Pentapetalae</taxon>
        <taxon>asterids</taxon>
        <taxon>lamiids</taxon>
        <taxon>Lamiales</taxon>
        <taxon>Oleaceae</taxon>
        <taxon>Jasmineae</taxon>
        <taxon>Jasminum</taxon>
    </lineage>
</organism>
<evidence type="ECO:0000256" key="2">
    <source>
        <dbReference type="ARBA" id="ARBA00007809"/>
    </source>
</evidence>
<evidence type="ECO:0000256" key="9">
    <source>
        <dbReference type="RuleBase" id="RU910715"/>
    </source>
</evidence>
<dbReference type="EMBL" id="MN227192">
    <property type="protein sequence ID" value="QIE48606.1"/>
    <property type="molecule type" value="mRNA"/>
</dbReference>
<dbReference type="GO" id="GO:0051260">
    <property type="term" value="P:protein homooligomerization"/>
    <property type="evidence" value="ECO:0007669"/>
    <property type="project" value="UniProtKB-ARBA"/>
</dbReference>
<keyword evidence="5 9" id="KW-0812">Transmembrane</keyword>
<dbReference type="AlphaFoldDB" id="A0A6G6FQL3"/>
<dbReference type="Pfam" id="PF03083">
    <property type="entry name" value="MtN3_slv"/>
    <property type="match status" value="2"/>
</dbReference>
<name>A0A6G6FQL3_9LAMI</name>
<evidence type="ECO:0000256" key="1">
    <source>
        <dbReference type="ARBA" id="ARBA00004127"/>
    </source>
</evidence>
<reference evidence="10" key="1">
    <citation type="journal article" date="2019" name="Int. J. Mol. Sci.">
        <title>Cloning and Functional Assessments of Floral-Expressed SWEET Transporter Genes from Jasminum sambac.</title>
        <authorList>
            <person name="Wang P."/>
            <person name="Wei P."/>
            <person name="Niu F."/>
            <person name="Liu X."/>
            <person name="Zhang H."/>
            <person name="Lyu M."/>
            <person name="Yuan Y."/>
            <person name="Wu B."/>
        </authorList>
    </citation>
    <scope>NUCLEOTIDE SEQUENCE</scope>
    <source>
        <tissue evidence="10">Petal</tissue>
    </source>
</reference>
<comment type="function">
    <text evidence="9">Mediates both low-affinity uptake and efflux of sugar across the membrane.</text>
</comment>
<sequence length="254" mass="28599">MGSLLYFPNNFFLYIYIFSFIMEALSFFIGIIGNMISVLMFLSPVKTFWRIVKNKSTEEFESLPYVCTLLNSSLWTYYGITKPDSYLVATVNGSGTVVEIVYVVLFLAFAPPRKKGETAIVAAILDIGFLAAAVLGTRFLLEGEMRIDVTGFMCSGLNIIMYGSPLAAMRSVVTMKSVEYMPFLLSFFLFLNGGVWTFYAFLVRDWFLGVPNAIGFVLGTAQLVLYAIYRDHKVSKQTAYLEDGREREPLLPHP</sequence>
<dbReference type="PANTHER" id="PTHR10791">
    <property type="entry name" value="RAG1-ACTIVATING PROTEIN 1"/>
    <property type="match status" value="1"/>
</dbReference>
<keyword evidence="3 9" id="KW-0813">Transport</keyword>
<proteinExistence type="evidence at transcript level"/>
<feature type="transmembrane region" description="Helical" evidence="9">
    <location>
        <begin position="63"/>
        <end position="80"/>
    </location>
</feature>
<keyword evidence="8 9" id="KW-0472">Membrane</keyword>
<evidence type="ECO:0000256" key="5">
    <source>
        <dbReference type="ARBA" id="ARBA00022692"/>
    </source>
</evidence>
<dbReference type="FunFam" id="1.20.1280.290:FF:000002">
    <property type="entry name" value="Bidirectional sugar transporter SWEET"/>
    <property type="match status" value="1"/>
</dbReference>
<feature type="transmembrane region" description="Helical" evidence="9">
    <location>
        <begin position="120"/>
        <end position="141"/>
    </location>
</feature>
<evidence type="ECO:0000256" key="7">
    <source>
        <dbReference type="ARBA" id="ARBA00022989"/>
    </source>
</evidence>